<dbReference type="FunFam" id="1.25.40.90:FF:000020">
    <property type="entry name" value="regulation of nuclear pre-mRNA domain-containing protein 2 isoform X1"/>
    <property type="match status" value="1"/>
</dbReference>
<gene>
    <name evidence="8" type="ORF">GSLYS_00000299001</name>
</gene>
<feature type="compositionally biased region" description="Basic and acidic residues" evidence="6">
    <location>
        <begin position="834"/>
        <end position="895"/>
    </location>
</feature>
<dbReference type="GO" id="GO:0031124">
    <property type="term" value="P:mRNA 3'-end processing"/>
    <property type="evidence" value="ECO:0007669"/>
    <property type="project" value="TreeGrafter"/>
</dbReference>
<dbReference type="Pfam" id="PF04818">
    <property type="entry name" value="CID"/>
    <property type="match status" value="1"/>
</dbReference>
<dbReference type="PROSITE" id="PS51391">
    <property type="entry name" value="CID"/>
    <property type="match status" value="1"/>
</dbReference>
<protein>
    <recommendedName>
        <fullName evidence="5">Regulation of nuclear pre-mRNA domain-containing protein 2</fullName>
    </recommendedName>
</protein>
<reference evidence="8 9" key="1">
    <citation type="submission" date="2024-04" db="EMBL/GenBank/DDBJ databases">
        <authorList>
            <consortium name="Genoscope - CEA"/>
            <person name="William W."/>
        </authorList>
    </citation>
    <scope>NUCLEOTIDE SEQUENCE [LARGE SCALE GENOMIC DNA]</scope>
</reference>
<feature type="compositionally biased region" description="Polar residues" evidence="6">
    <location>
        <begin position="620"/>
        <end position="637"/>
    </location>
</feature>
<dbReference type="AlphaFoldDB" id="A0AAV2GXF2"/>
<comment type="subunit">
    <text evidence="4">Associates with the RNA polymerase II complex.</text>
</comment>
<feature type="region of interest" description="Disordered" evidence="6">
    <location>
        <begin position="528"/>
        <end position="659"/>
    </location>
</feature>
<evidence type="ECO:0000259" key="7">
    <source>
        <dbReference type="PROSITE" id="PS51391"/>
    </source>
</evidence>
<dbReference type="CDD" id="cd16981">
    <property type="entry name" value="CID_RPRD_like"/>
    <property type="match status" value="1"/>
</dbReference>
<feature type="compositionally biased region" description="Pro residues" evidence="6">
    <location>
        <begin position="578"/>
        <end position="596"/>
    </location>
</feature>
<accession>A0AAV2GXF2</accession>
<dbReference type="Gene3D" id="1.25.40.90">
    <property type="match status" value="1"/>
</dbReference>
<feature type="compositionally biased region" description="Basic and acidic residues" evidence="6">
    <location>
        <begin position="815"/>
        <end position="824"/>
    </location>
</feature>
<evidence type="ECO:0000256" key="2">
    <source>
        <dbReference type="ARBA" id="ARBA00022553"/>
    </source>
</evidence>
<feature type="region of interest" description="Disordered" evidence="6">
    <location>
        <begin position="918"/>
        <end position="938"/>
    </location>
</feature>
<feature type="compositionally biased region" description="Polar residues" evidence="6">
    <location>
        <begin position="375"/>
        <end position="389"/>
    </location>
</feature>
<feature type="region of interest" description="Disordered" evidence="6">
    <location>
        <begin position="312"/>
        <end position="342"/>
    </location>
</feature>
<keyword evidence="3" id="KW-0007">Acetylation</keyword>
<dbReference type="PANTHER" id="PTHR12460">
    <property type="entry name" value="CYCLIN-DEPENDENT KINASE INHIBITOR-RELATED PROTEIN"/>
    <property type="match status" value="1"/>
</dbReference>
<proteinExistence type="predicted"/>
<keyword evidence="9" id="KW-1185">Reference proteome</keyword>
<dbReference type="InterPro" id="IPR032337">
    <property type="entry name" value="RPRD1A/B_C"/>
</dbReference>
<evidence type="ECO:0000256" key="4">
    <source>
        <dbReference type="ARBA" id="ARBA00062892"/>
    </source>
</evidence>
<dbReference type="GO" id="GO:0000993">
    <property type="term" value="F:RNA polymerase II complex binding"/>
    <property type="evidence" value="ECO:0007669"/>
    <property type="project" value="TreeGrafter"/>
</dbReference>
<keyword evidence="2" id="KW-0597">Phosphoprotein</keyword>
<comment type="caution">
    <text evidence="8">The sequence shown here is derived from an EMBL/GenBank/DDBJ whole genome shotgun (WGS) entry which is preliminary data.</text>
</comment>
<evidence type="ECO:0000313" key="9">
    <source>
        <dbReference type="Proteomes" id="UP001497497"/>
    </source>
</evidence>
<dbReference type="SUPFAM" id="SSF48464">
    <property type="entry name" value="ENTH/VHS domain"/>
    <property type="match status" value="1"/>
</dbReference>
<dbReference type="Pfam" id="PF16566">
    <property type="entry name" value="CREPT"/>
    <property type="match status" value="1"/>
</dbReference>
<dbReference type="SMART" id="SM00582">
    <property type="entry name" value="RPR"/>
    <property type="match status" value="1"/>
</dbReference>
<feature type="region of interest" description="Disordered" evidence="6">
    <location>
        <begin position="767"/>
        <end position="895"/>
    </location>
</feature>
<feature type="compositionally biased region" description="Basic residues" evidence="6">
    <location>
        <begin position="797"/>
        <end position="809"/>
    </location>
</feature>
<evidence type="ECO:0000256" key="3">
    <source>
        <dbReference type="ARBA" id="ARBA00022990"/>
    </source>
</evidence>
<feature type="region of interest" description="Disordered" evidence="6">
    <location>
        <begin position="452"/>
        <end position="496"/>
    </location>
</feature>
<organism evidence="8 9">
    <name type="scientific">Lymnaea stagnalis</name>
    <name type="common">Great pond snail</name>
    <name type="synonym">Helix stagnalis</name>
    <dbReference type="NCBI Taxonomy" id="6523"/>
    <lineage>
        <taxon>Eukaryota</taxon>
        <taxon>Metazoa</taxon>
        <taxon>Spiralia</taxon>
        <taxon>Lophotrochozoa</taxon>
        <taxon>Mollusca</taxon>
        <taxon>Gastropoda</taxon>
        <taxon>Heterobranchia</taxon>
        <taxon>Euthyneura</taxon>
        <taxon>Panpulmonata</taxon>
        <taxon>Hygrophila</taxon>
        <taxon>Lymnaeoidea</taxon>
        <taxon>Lymnaeidae</taxon>
        <taxon>Lymnaea</taxon>
    </lineage>
</organism>
<feature type="compositionally biased region" description="Basic residues" evidence="6">
    <location>
        <begin position="777"/>
        <end position="789"/>
    </location>
</feature>
<dbReference type="EMBL" id="CAXITT010000002">
    <property type="protein sequence ID" value="CAL1526122.1"/>
    <property type="molecule type" value="Genomic_DNA"/>
</dbReference>
<evidence type="ECO:0000256" key="6">
    <source>
        <dbReference type="SAM" id="MobiDB-lite"/>
    </source>
</evidence>
<keyword evidence="1" id="KW-0488">Methylation</keyword>
<dbReference type="Proteomes" id="UP001497497">
    <property type="component" value="Unassembled WGS sequence"/>
</dbReference>
<feature type="region of interest" description="Disordered" evidence="6">
    <location>
        <begin position="375"/>
        <end position="416"/>
    </location>
</feature>
<dbReference type="Gene3D" id="6.10.250.2560">
    <property type="match status" value="1"/>
</dbReference>
<name>A0AAV2GXF2_LYMST</name>
<dbReference type="PANTHER" id="PTHR12460:SF40">
    <property type="entry name" value="REGULATION OF NUCLEAR PRE-MRNA DOMAIN-CONTAINING PROTEIN 2"/>
    <property type="match status" value="1"/>
</dbReference>
<dbReference type="InterPro" id="IPR006569">
    <property type="entry name" value="CID_dom"/>
</dbReference>
<sequence length="938" mass="104308">MASTLNEESVEKKLKTVNNTQDSIQSLSLWIIHHKSHHAKIVELWMKVLKKTVHPSHRLTLFYLCNDVVQTCKKKKAFVYNTTFKEHLREAAALVRDHSVKGKVERIFNIWGERNVYDTAFIKNLVGILNGQMVKSKKGQKEPASNNVPLSPVGTPFVEFEQKDTPAESQSDNVAERDAEESARILAEFKPHEMIDQITAFRRQETDIQFRISQLTHLKLDASSLEAVKQLKDRAHGNDFSSQFEDSCTKLEDLVKRQTQHLEDQKSLLDTLNTSETFYEEQYREAKIVANAYKNFGARINNMKKKLDELKRSMPEPDSPIPSPDINAPSPGNTPPHLSGSGYLYNPAGSSMNYEATMSQSAWMYNGSGSMAISTSLNQMGGDSNTFQDSPPLEAPSPEGSPPDLNLDGSQSASGSLESRLASFFDRNRHGAANPPVYTPQVARSLASSTKLSKFGEEDGSTTPLDDETPTTPVQDENLASPPKRNTPPKKEKPIDFLSRLISQTQKAPVKSGPASFLDSLSLLTNVSKKSDSDGRLDAGNPQSWAAWKAKSNDGNPSPTQPSPSYGPPSVLNTTQFPPTPTMVPPPIPLPVPPPSLSLNMSLSMPPPPPPPFTLTSSLHSDFSTPPPGFQQTSPGQKENWPDVRSQVSDHANSGRTAHSSVLKELIPAESFDSKASGHAISKESTSIIDSDAMEIVSDEEDETLHAHLEAAGEAKAEFALKLKQKTLAQGSLKSHIFVPNPERPNLMTLAVQDDLDEEDMIDDNTVLEEPNIWSSKSHKTSHRSRSRSRSKEKDRTHKHKKKKKHKRSHSDEEDSRHSEDESKASSSLGSVVKKIDGRSSSRNSRDSGKGDKYEEDRKYDRKYDKLDDRKYERGDERAYGGRGDYKSHKNLRGTKDPVEAYTQAYRDAFFQQYGQTRFPPFPGAAPSMDPRARYGKY</sequence>
<dbReference type="InterPro" id="IPR008942">
    <property type="entry name" value="ENTH_VHS"/>
</dbReference>
<feature type="compositionally biased region" description="Polar residues" evidence="6">
    <location>
        <begin position="646"/>
        <end position="659"/>
    </location>
</feature>
<evidence type="ECO:0000256" key="5">
    <source>
        <dbReference type="ARBA" id="ARBA00067342"/>
    </source>
</evidence>
<evidence type="ECO:0000313" key="8">
    <source>
        <dbReference type="EMBL" id="CAL1526122.1"/>
    </source>
</evidence>
<feature type="domain" description="CID" evidence="7">
    <location>
        <begin position="2"/>
        <end position="133"/>
    </location>
</feature>
<evidence type="ECO:0000256" key="1">
    <source>
        <dbReference type="ARBA" id="ARBA00022481"/>
    </source>
</evidence>